<dbReference type="PRINTS" id="PR00335">
    <property type="entry name" value="KUPTAKETRKA"/>
</dbReference>
<dbReference type="Pfam" id="PF02254">
    <property type="entry name" value="TrkA_N"/>
    <property type="match status" value="2"/>
</dbReference>
<dbReference type="InterPro" id="IPR036721">
    <property type="entry name" value="RCK_C_sf"/>
</dbReference>
<reference evidence="9" key="2">
    <citation type="submission" date="2022-03" db="EMBL/GenBank/DDBJ databases">
        <title>First case of bacteraemia caused by Dielma fastidiosa in a patient hospitalised with diverticulitis.</title>
        <authorList>
            <person name="Forman-Ankjaer B."/>
            <person name="Hvid-Jensen F."/>
            <person name="Kobel C.M."/>
            <person name="Greve T."/>
        </authorList>
    </citation>
    <scope>NUCLEOTIDE SEQUENCE</scope>
    <source>
        <strain evidence="9">AUH_DF_2021</strain>
    </source>
</reference>
<keyword evidence="11" id="KW-1185">Reference proteome</keyword>
<organism evidence="10 11">
    <name type="scientific">Dielma fastidiosa</name>
    <dbReference type="NCBI Taxonomy" id="1034346"/>
    <lineage>
        <taxon>Bacteria</taxon>
        <taxon>Bacillati</taxon>
        <taxon>Bacillota</taxon>
        <taxon>Erysipelotrichia</taxon>
        <taxon>Erysipelotrichales</taxon>
        <taxon>Erysipelotrichaceae</taxon>
        <taxon>Dielma</taxon>
    </lineage>
</organism>
<dbReference type="NCBIfam" id="NF007031">
    <property type="entry name" value="PRK09496.1-2"/>
    <property type="match status" value="1"/>
</dbReference>
<keyword evidence="4" id="KW-0630">Potassium</keyword>
<feature type="domain" description="RCK N-terminal" evidence="7">
    <location>
        <begin position="1"/>
        <end position="120"/>
    </location>
</feature>
<feature type="domain" description="RCK C-terminal" evidence="8">
    <location>
        <begin position="371"/>
        <end position="451"/>
    </location>
</feature>
<dbReference type="EMBL" id="QJKH01000007">
    <property type="protein sequence ID" value="PXX78616.1"/>
    <property type="molecule type" value="Genomic_DNA"/>
</dbReference>
<evidence type="ECO:0000256" key="5">
    <source>
        <dbReference type="ARBA" id="ARBA00023027"/>
    </source>
</evidence>
<dbReference type="RefSeq" id="WP_022939179.1">
    <property type="nucleotide sequence ID" value="NZ_BAABZA010000001.1"/>
</dbReference>
<dbReference type="Proteomes" id="UP000247612">
    <property type="component" value="Unassembled WGS sequence"/>
</dbReference>
<dbReference type="NCBIfam" id="NF007039">
    <property type="entry name" value="PRK09496.3-2"/>
    <property type="match status" value="1"/>
</dbReference>
<accession>A0A318KSH5</accession>
<comment type="caution">
    <text evidence="10">The sequence shown here is derived from an EMBL/GenBank/DDBJ whole genome shotgun (WGS) entry which is preliminary data.</text>
</comment>
<dbReference type="SUPFAM" id="SSF116726">
    <property type="entry name" value="TrkA C-terminal domain-like"/>
    <property type="match status" value="2"/>
</dbReference>
<keyword evidence="6" id="KW-0406">Ion transport</keyword>
<dbReference type="NCBIfam" id="NF007033">
    <property type="entry name" value="PRK09496.1-5"/>
    <property type="match status" value="1"/>
</dbReference>
<sequence length="451" mass="49686">MKTIIAGCGKVGSTLAEQLNREGHDITLIDVNRTALEKASSSYDVIGIVGNGISYSVQSEAGIEDADLFIAVTDSDEINLLSCLIAKKAGNCKTIARVRNPIYDNETAFLRNELGISMIINPEMAAAREIGRLVLFPSAIEIDTFARGRVELLKIQIPKDSVLHQLHIFELVEKLRCDVLICAVEREDAVIIPDGNFVLQELDTISFVASPKQTYNFFKKIGIKTTSIKHCMIVGGGKIAYHLAKQLLGLGLHVKIVERDRARCEELSILLPDAVIIQGDGTNETLLQEEGIEYAECFVSLTDVDEENILLSLYVASCSKAKIVTKINRISFTEIIAHLNLGSIICPKNITAEYILQYVRAMQNSMGSNIETLYRIVNDKVEALAFNIKKDSPIIGKTFDKLSLKSNLLICSIIRKGKTITPRGQDMIMVGDQVIVVTTNSGLKDICDILR</sequence>
<dbReference type="Proteomes" id="UP001276902">
    <property type="component" value="Unassembled WGS sequence"/>
</dbReference>
<dbReference type="STRING" id="1034346.GCA_000313565_02896"/>
<dbReference type="GO" id="GO:0005886">
    <property type="term" value="C:plasma membrane"/>
    <property type="evidence" value="ECO:0007669"/>
    <property type="project" value="InterPro"/>
</dbReference>
<gene>
    <name evidence="9" type="primary">trkA</name>
    <name evidence="10" type="ORF">DES51_107157</name>
    <name evidence="9" type="ORF">MQE39_14620</name>
</gene>
<dbReference type="PROSITE" id="PS51202">
    <property type="entry name" value="RCK_C"/>
    <property type="match status" value="2"/>
</dbReference>
<evidence type="ECO:0000256" key="1">
    <source>
        <dbReference type="ARBA" id="ARBA00017378"/>
    </source>
</evidence>
<name>A0A318KSH5_9FIRM</name>
<evidence type="ECO:0000256" key="3">
    <source>
        <dbReference type="ARBA" id="ARBA00022538"/>
    </source>
</evidence>
<evidence type="ECO:0000256" key="4">
    <source>
        <dbReference type="ARBA" id="ARBA00022958"/>
    </source>
</evidence>
<dbReference type="InterPro" id="IPR036291">
    <property type="entry name" value="NAD(P)-bd_dom_sf"/>
</dbReference>
<evidence type="ECO:0000313" key="9">
    <source>
        <dbReference type="EMBL" id="MDY5169351.1"/>
    </source>
</evidence>
<dbReference type="InterPro" id="IPR006036">
    <property type="entry name" value="K_uptake_TrkA"/>
</dbReference>
<reference evidence="10 11" key="1">
    <citation type="submission" date="2018-05" db="EMBL/GenBank/DDBJ databases">
        <title>Genomic Encyclopedia of Type Strains, Phase IV (KMG-IV): sequencing the most valuable type-strain genomes for metagenomic binning, comparative biology and taxonomic classification.</title>
        <authorList>
            <person name="Goeker M."/>
        </authorList>
    </citation>
    <scope>NUCLEOTIDE SEQUENCE [LARGE SCALE GENOMIC DNA]</scope>
    <source>
        <strain evidence="10 11">JC118</strain>
    </source>
</reference>
<proteinExistence type="predicted"/>
<dbReference type="Gene3D" id="3.30.70.1450">
    <property type="entry name" value="Regulator of K+ conductance, C-terminal domain"/>
    <property type="match status" value="2"/>
</dbReference>
<dbReference type="PANTHER" id="PTHR43833:SF5">
    <property type="entry name" value="TRK SYSTEM POTASSIUM UPTAKE PROTEIN TRKA"/>
    <property type="match status" value="1"/>
</dbReference>
<dbReference type="EMBL" id="JALDAW010000022">
    <property type="protein sequence ID" value="MDY5169351.1"/>
    <property type="molecule type" value="Genomic_DNA"/>
</dbReference>
<dbReference type="OrthoDB" id="9775180at2"/>
<evidence type="ECO:0000313" key="10">
    <source>
        <dbReference type="EMBL" id="PXX78616.1"/>
    </source>
</evidence>
<dbReference type="PANTHER" id="PTHR43833">
    <property type="entry name" value="POTASSIUM CHANNEL PROTEIN 2-RELATED-RELATED"/>
    <property type="match status" value="1"/>
</dbReference>
<dbReference type="GeneID" id="94440652"/>
<dbReference type="GO" id="GO:0015079">
    <property type="term" value="F:potassium ion transmembrane transporter activity"/>
    <property type="evidence" value="ECO:0007669"/>
    <property type="project" value="InterPro"/>
</dbReference>
<feature type="domain" description="RCK C-terminal" evidence="8">
    <location>
        <begin position="140"/>
        <end position="224"/>
    </location>
</feature>
<evidence type="ECO:0000256" key="2">
    <source>
        <dbReference type="ARBA" id="ARBA00022448"/>
    </source>
</evidence>
<protein>
    <recommendedName>
        <fullName evidence="1">Trk system potassium uptake protein TrkA</fullName>
    </recommendedName>
</protein>
<dbReference type="Pfam" id="PF02080">
    <property type="entry name" value="TrkA_C"/>
    <property type="match status" value="2"/>
</dbReference>
<evidence type="ECO:0000313" key="11">
    <source>
        <dbReference type="Proteomes" id="UP000247612"/>
    </source>
</evidence>
<evidence type="ECO:0000259" key="7">
    <source>
        <dbReference type="PROSITE" id="PS51201"/>
    </source>
</evidence>
<feature type="domain" description="RCK N-terminal" evidence="7">
    <location>
        <begin position="228"/>
        <end position="356"/>
    </location>
</feature>
<keyword evidence="2" id="KW-0813">Transport</keyword>
<dbReference type="InterPro" id="IPR006037">
    <property type="entry name" value="RCK_C"/>
</dbReference>
<dbReference type="Gene3D" id="3.40.50.720">
    <property type="entry name" value="NAD(P)-binding Rossmann-like Domain"/>
    <property type="match status" value="2"/>
</dbReference>
<dbReference type="InterPro" id="IPR003148">
    <property type="entry name" value="RCK_N"/>
</dbReference>
<dbReference type="InterPro" id="IPR050721">
    <property type="entry name" value="Trk_Ktr_HKT_K-transport"/>
</dbReference>
<dbReference type="PROSITE" id="PS51201">
    <property type="entry name" value="RCK_N"/>
    <property type="match status" value="2"/>
</dbReference>
<keyword evidence="3" id="KW-0633">Potassium transport</keyword>
<dbReference type="SUPFAM" id="SSF51735">
    <property type="entry name" value="NAD(P)-binding Rossmann-fold domains"/>
    <property type="match status" value="2"/>
</dbReference>
<evidence type="ECO:0000256" key="6">
    <source>
        <dbReference type="ARBA" id="ARBA00023065"/>
    </source>
</evidence>
<keyword evidence="5" id="KW-0520">NAD</keyword>
<evidence type="ECO:0000259" key="8">
    <source>
        <dbReference type="PROSITE" id="PS51202"/>
    </source>
</evidence>
<dbReference type="AlphaFoldDB" id="A0A318KSH5"/>